<evidence type="ECO:0000313" key="2">
    <source>
        <dbReference type="EMBL" id="KAF6045429.1"/>
    </source>
</evidence>
<proteinExistence type="predicted"/>
<dbReference type="EMBL" id="JABWAB010000009">
    <property type="protein sequence ID" value="KAF6045429.1"/>
    <property type="molecule type" value="Genomic_DNA"/>
</dbReference>
<accession>A0A8X7NJQ2</accession>
<dbReference type="AlphaFoldDB" id="A0A8X7NJQ2"/>
<feature type="signal peptide" evidence="1">
    <location>
        <begin position="1"/>
        <end position="18"/>
    </location>
</feature>
<name>A0A8X7NJQ2_CANPA</name>
<keyword evidence="1" id="KW-0732">Signal</keyword>
<dbReference type="OrthoDB" id="10668047at2759"/>
<sequence length="219" mass="25482">MLSVIIMFVTMLLQFIEGSEFLQNNYNLSLIKEVPDYNLICFTKLYGVTYRDRNKDIKFKGLWLKGSNVPIPVIVSINDDIEIEYDKFKNNLTLSDGIVYDKNKDYCKMLEELTLEHKENDEVVGSRQKKNLLGRMKTRKSNQDTCIDKRCSQEHECVQIDKDCTECQVDPDIGYASCQYDEISEYHGYQFQWCIGISRVIAWSAKKCHPLKGIRQCAS</sequence>
<protein>
    <submittedName>
        <fullName evidence="2">Uncharacterized protein</fullName>
    </submittedName>
</protein>
<reference evidence="2" key="1">
    <citation type="submission" date="2020-03" db="EMBL/GenBank/DDBJ databases">
        <title>FDA dAtabase for Regulatory Grade micrObial Sequences (FDA-ARGOS): Supporting development and validation of Infectious Disease Dx tests.</title>
        <authorList>
            <person name="Campos J."/>
            <person name="Goldberg B."/>
            <person name="Tallon L."/>
            <person name="Sadzewicz L."/>
            <person name="Vavikolanu K."/>
            <person name="Mehta A."/>
            <person name="Aluvathingal J."/>
            <person name="Nadendla S."/>
            <person name="Nandy P."/>
            <person name="Geyer C."/>
            <person name="Yan Y."/>
            <person name="Sichtig H."/>
        </authorList>
    </citation>
    <scope>NUCLEOTIDE SEQUENCE [LARGE SCALE GENOMIC DNA]</scope>
    <source>
        <strain evidence="2">FDAARGOS_652</strain>
    </source>
</reference>
<comment type="caution">
    <text evidence="2">The sequence shown here is derived from an EMBL/GenBank/DDBJ whole genome shotgun (WGS) entry which is preliminary data.</text>
</comment>
<gene>
    <name evidence="2" type="ORF">FOB60_005001</name>
</gene>
<evidence type="ECO:0000256" key="1">
    <source>
        <dbReference type="SAM" id="SignalP"/>
    </source>
</evidence>
<feature type="chain" id="PRO_5044694539" evidence="1">
    <location>
        <begin position="19"/>
        <end position="219"/>
    </location>
</feature>
<organism evidence="2 3">
    <name type="scientific">Candida parapsilosis</name>
    <name type="common">Yeast</name>
    <dbReference type="NCBI Taxonomy" id="5480"/>
    <lineage>
        <taxon>Eukaryota</taxon>
        <taxon>Fungi</taxon>
        <taxon>Dikarya</taxon>
        <taxon>Ascomycota</taxon>
        <taxon>Saccharomycotina</taxon>
        <taxon>Pichiomycetes</taxon>
        <taxon>Debaryomycetaceae</taxon>
        <taxon>Candida/Lodderomyces clade</taxon>
        <taxon>Candida</taxon>
    </lineage>
</organism>
<evidence type="ECO:0000313" key="3">
    <source>
        <dbReference type="Proteomes" id="UP000590412"/>
    </source>
</evidence>
<dbReference type="Proteomes" id="UP000590412">
    <property type="component" value="Unassembled WGS sequence"/>
</dbReference>